<organism evidence="7 8">
    <name type="scientific">Cellulomonas carbonis T26</name>
    <dbReference type="NCBI Taxonomy" id="947969"/>
    <lineage>
        <taxon>Bacteria</taxon>
        <taxon>Bacillati</taxon>
        <taxon>Actinomycetota</taxon>
        <taxon>Actinomycetes</taxon>
        <taxon>Micrococcales</taxon>
        <taxon>Cellulomonadaceae</taxon>
        <taxon>Cellulomonas</taxon>
    </lineage>
</organism>
<evidence type="ECO:0000259" key="5">
    <source>
        <dbReference type="Pfam" id="PF00195"/>
    </source>
</evidence>
<dbReference type="Gene3D" id="3.40.47.10">
    <property type="match status" value="2"/>
</dbReference>
<reference evidence="7 8" key="1">
    <citation type="submission" date="2013-08" db="EMBL/GenBank/DDBJ databases">
        <title>Genome sequencing of Cellulomonas carbonis T26.</title>
        <authorList>
            <person name="Chen F."/>
            <person name="Li Y."/>
            <person name="Wang G."/>
        </authorList>
    </citation>
    <scope>NUCLEOTIDE SEQUENCE [LARGE SCALE GENOMIC DNA]</scope>
    <source>
        <strain evidence="7 8">T26</strain>
    </source>
</reference>
<dbReference type="PIRSF" id="PIRSF000451">
    <property type="entry name" value="PKS_III"/>
    <property type="match status" value="1"/>
</dbReference>
<evidence type="ECO:0000256" key="3">
    <source>
        <dbReference type="ARBA" id="ARBA00023315"/>
    </source>
</evidence>
<evidence type="ECO:0000259" key="6">
    <source>
        <dbReference type="Pfam" id="PF02797"/>
    </source>
</evidence>
<evidence type="ECO:0000256" key="2">
    <source>
        <dbReference type="ARBA" id="ARBA00022679"/>
    </source>
</evidence>
<accession>A0A0A0BX77</accession>
<dbReference type="Proteomes" id="UP000029839">
    <property type="component" value="Unassembled WGS sequence"/>
</dbReference>
<dbReference type="InterPro" id="IPR016039">
    <property type="entry name" value="Thiolase-like"/>
</dbReference>
<dbReference type="CDD" id="cd00831">
    <property type="entry name" value="CHS_like"/>
    <property type="match status" value="1"/>
</dbReference>
<dbReference type="InterPro" id="IPR012328">
    <property type="entry name" value="Chalcone/stilbene_synt_C"/>
</dbReference>
<keyword evidence="3" id="KW-0012">Acyltransferase</keyword>
<dbReference type="GO" id="GO:0016747">
    <property type="term" value="F:acyltransferase activity, transferring groups other than amino-acyl groups"/>
    <property type="evidence" value="ECO:0007669"/>
    <property type="project" value="InterPro"/>
</dbReference>
<dbReference type="SUPFAM" id="SSF53901">
    <property type="entry name" value="Thiolase-like"/>
    <property type="match status" value="1"/>
</dbReference>
<evidence type="ECO:0000256" key="1">
    <source>
        <dbReference type="ARBA" id="ARBA00005531"/>
    </source>
</evidence>
<dbReference type="Pfam" id="PF00195">
    <property type="entry name" value="Chal_sti_synt_N"/>
    <property type="match status" value="1"/>
</dbReference>
<dbReference type="AlphaFoldDB" id="A0A0A0BX77"/>
<evidence type="ECO:0000313" key="7">
    <source>
        <dbReference type="EMBL" id="KGM12536.1"/>
    </source>
</evidence>
<feature type="active site" description="Acyl-thioester intermediate" evidence="4">
    <location>
        <position position="139"/>
    </location>
</feature>
<feature type="domain" description="Chalcone/stilbene synthase C-terminal" evidence="6">
    <location>
        <begin position="212"/>
        <end position="349"/>
    </location>
</feature>
<dbReference type="PANTHER" id="PTHR11877">
    <property type="entry name" value="HYDROXYMETHYLGLUTARYL-COA SYNTHASE"/>
    <property type="match status" value="1"/>
</dbReference>
<feature type="domain" description="Chalcone/stilbene synthase N-terminal" evidence="5">
    <location>
        <begin position="4"/>
        <end position="202"/>
    </location>
</feature>
<name>A0A0A0BX77_9CELL</name>
<reference evidence="7 8" key="2">
    <citation type="journal article" date="2015" name="Stand. Genomic Sci.">
        <title>Draft genome sequence of Cellulomonas carbonis T26(T) and comparative analysis of six Cellulomonas genomes.</title>
        <authorList>
            <person name="Zhuang W."/>
            <person name="Zhang S."/>
            <person name="Xia X."/>
            <person name="Wang G."/>
        </authorList>
    </citation>
    <scope>NUCLEOTIDE SEQUENCE [LARGE SCALE GENOMIC DNA]</scope>
    <source>
        <strain evidence="7 8">T26</strain>
    </source>
</reference>
<dbReference type="InterPro" id="IPR001099">
    <property type="entry name" value="Chalcone/stilbene_synt_N"/>
</dbReference>
<evidence type="ECO:0000313" key="8">
    <source>
        <dbReference type="Proteomes" id="UP000029839"/>
    </source>
</evidence>
<comment type="caution">
    <text evidence="7">The sequence shown here is derived from an EMBL/GenBank/DDBJ whole genome shotgun (WGS) entry which is preliminary data.</text>
</comment>
<comment type="similarity">
    <text evidence="1">Belongs to the thiolase-like superfamily. Chalcone/stilbene synthases family.</text>
</comment>
<proteinExistence type="inferred from homology"/>
<keyword evidence="8" id="KW-1185">Reference proteome</keyword>
<protein>
    <submittedName>
        <fullName evidence="7">Stilbene synthase</fullName>
    </submittedName>
</protein>
<dbReference type="Pfam" id="PF02797">
    <property type="entry name" value="Chal_sti_synt_C"/>
    <property type="match status" value="1"/>
</dbReference>
<keyword evidence="2" id="KW-0808">Transferase</keyword>
<dbReference type="RefSeq" id="WP_043602364.1">
    <property type="nucleotide sequence ID" value="NZ_AXCY01000003.1"/>
</dbReference>
<dbReference type="PANTHER" id="PTHR11877:SF99">
    <property type="entry name" value="1,3,6,8-TETRAHYDROXYNAPHTHALENE SYNTHASE"/>
    <property type="match status" value="1"/>
</dbReference>
<dbReference type="EMBL" id="AXCY01000003">
    <property type="protein sequence ID" value="KGM12536.1"/>
    <property type="molecule type" value="Genomic_DNA"/>
</dbReference>
<gene>
    <name evidence="7" type="ORF">N868_09725</name>
</gene>
<dbReference type="GO" id="GO:0030639">
    <property type="term" value="P:polyketide biosynthetic process"/>
    <property type="evidence" value="ECO:0007669"/>
    <property type="project" value="TreeGrafter"/>
</dbReference>
<evidence type="ECO:0000256" key="4">
    <source>
        <dbReference type="PIRSR" id="PIRSR000451-1"/>
    </source>
</evidence>
<dbReference type="OrthoDB" id="9786288at2"/>
<sequence>MSRVVSVARALPGPALPQAEITATIAPLVAPDPRSRALLEKVHASSGVTTRHLALPLDRYPALTDFGAANDRFREIGTDLAVRAVRDALDLAGLAPADVDHLLLTSVTGVTAPSVDALVAARVGLRPDVRRTPSFGLGCAGGAAGLARVHDYLVGHPADVALLVCVELCSLTLQHGDSSAANLVASGLFGDGAAAAVMVGVDHPAATGPHVVGAASRLYPGTEDVLGWEVGASGFRIVLSAGLPDLVETHVAADVEGLLAAHDLKVEDVEAWVVHAGGPRILDAVQGALRLPATALDRSRTSLAEVGNLSSASVLDVLARVLAQPPGPGSPGLVLAFGPGVSSEAVLLRWPDEG</sequence>
<dbReference type="InterPro" id="IPR011141">
    <property type="entry name" value="Polyketide_synthase_type-III"/>
</dbReference>